<feature type="compositionally biased region" description="Basic and acidic residues" evidence="1">
    <location>
        <begin position="364"/>
        <end position="380"/>
    </location>
</feature>
<feature type="region of interest" description="Disordered" evidence="1">
    <location>
        <begin position="165"/>
        <end position="185"/>
    </location>
</feature>
<accession>A0A061SID0</accession>
<feature type="non-terminal residue" evidence="2">
    <location>
        <position position="410"/>
    </location>
</feature>
<feature type="region of interest" description="Disordered" evidence="1">
    <location>
        <begin position="317"/>
        <end position="410"/>
    </location>
</feature>
<feature type="compositionally biased region" description="Basic and acidic residues" evidence="1">
    <location>
        <begin position="394"/>
        <end position="410"/>
    </location>
</feature>
<dbReference type="AlphaFoldDB" id="A0A061SID0"/>
<name>A0A061SID0_9CHLO</name>
<feature type="region of interest" description="Disordered" evidence="1">
    <location>
        <begin position="253"/>
        <end position="274"/>
    </location>
</feature>
<dbReference type="EMBL" id="GBEZ01002219">
    <property type="protein sequence ID" value="JAC82814.1"/>
    <property type="molecule type" value="Transcribed_RNA"/>
</dbReference>
<proteinExistence type="predicted"/>
<protein>
    <submittedName>
        <fullName evidence="2">Uncharacterized protein</fullName>
    </submittedName>
</protein>
<gene>
    <name evidence="2" type="ORF">TSPGSL018_4818</name>
</gene>
<reference evidence="2" key="1">
    <citation type="submission" date="2014-05" db="EMBL/GenBank/DDBJ databases">
        <title>The transcriptome of the halophilic microalga Tetraselmis sp. GSL018 isolated from the Great Salt Lake, Utah.</title>
        <authorList>
            <person name="Jinkerson R.E."/>
            <person name="D'Adamo S."/>
            <person name="Posewitz M.C."/>
        </authorList>
    </citation>
    <scope>NUCLEOTIDE SEQUENCE</scope>
    <source>
        <strain evidence="2">GSL018</strain>
    </source>
</reference>
<feature type="compositionally biased region" description="Low complexity" evidence="1">
    <location>
        <begin position="349"/>
        <end position="360"/>
    </location>
</feature>
<organism evidence="2">
    <name type="scientific">Tetraselmis sp. GSL018</name>
    <dbReference type="NCBI Taxonomy" id="582737"/>
    <lineage>
        <taxon>Eukaryota</taxon>
        <taxon>Viridiplantae</taxon>
        <taxon>Chlorophyta</taxon>
        <taxon>core chlorophytes</taxon>
        <taxon>Chlorodendrophyceae</taxon>
        <taxon>Chlorodendrales</taxon>
        <taxon>Chlorodendraceae</taxon>
        <taxon>Tetraselmis</taxon>
    </lineage>
</organism>
<feature type="compositionally biased region" description="Low complexity" evidence="1">
    <location>
        <begin position="173"/>
        <end position="182"/>
    </location>
</feature>
<sequence>MQGPSVSTGEILRSLRQETEISGACLEHLEALKTYARALEQGGCPEMEEVEYETAERQRAIEREKLVTDYMKTGAQIELERTKKQLTLMDCKLTSLREDAHEYKRQAALAVSRLREASRQWQEAEAALEERDRLLELSRRQAQAERGVCKSLRERVAELEASIRKRDAEQEAAEQAAAATTATRDEQMRAAEKRIQALQEQVACAEERALIAQQRLELHTRREEQQGSFLQEKEKAAEDRAAFYEQLSREAREAADRKASLAEQLAQEQKASLERHAEELRAKWTEERQRADALEKELHRLRLEHEQDALTLAAKAAAPSVMEVPQRGAGARPLDIEQEDGCENERDAAAGGDAPAPAVGRRARREDRGGSAAVREEAEAVKAATGEASGGRASAERASKGGRRPPEAKP</sequence>
<evidence type="ECO:0000256" key="1">
    <source>
        <dbReference type="SAM" id="MobiDB-lite"/>
    </source>
</evidence>
<feature type="compositionally biased region" description="Low complexity" evidence="1">
    <location>
        <begin position="381"/>
        <end position="393"/>
    </location>
</feature>
<evidence type="ECO:0000313" key="2">
    <source>
        <dbReference type="EMBL" id="JAC82814.1"/>
    </source>
</evidence>